<accession>Q3APM5</accession>
<reference evidence="1" key="1">
    <citation type="submission" date="2005-08" db="EMBL/GenBank/DDBJ databases">
        <title>Complete sequence of Chlorobium chlorochromatii CaD3.</title>
        <authorList>
            <person name="Copeland A."/>
            <person name="Lucas S."/>
            <person name="Lapidus A."/>
            <person name="Barry K."/>
            <person name="Detter J.C."/>
            <person name="Glavina T."/>
            <person name="Hammon N."/>
            <person name="Israni S."/>
            <person name="Pitluck S."/>
            <person name="Bryant D."/>
            <person name="Schmutz J."/>
            <person name="Larimer F."/>
            <person name="Land M."/>
            <person name="Kyrpides N."/>
            <person name="Ivanova N."/>
            <person name="Richardson P."/>
        </authorList>
    </citation>
    <scope>NUCLEOTIDE SEQUENCE [LARGE SCALE GENOMIC DNA]</scope>
    <source>
        <strain evidence="1">CaD3</strain>
    </source>
</reference>
<dbReference type="AlphaFoldDB" id="Q3APM5"/>
<evidence type="ECO:0000313" key="1">
    <source>
        <dbReference type="EMBL" id="ABB29050.1"/>
    </source>
</evidence>
<dbReference type="EMBL" id="CP000108">
    <property type="protein sequence ID" value="ABB29050.1"/>
    <property type="molecule type" value="Genomic_DNA"/>
</dbReference>
<organism evidence="1">
    <name type="scientific">Chlorobium chlorochromatii (strain CaD3)</name>
    <dbReference type="NCBI Taxonomy" id="340177"/>
    <lineage>
        <taxon>Bacteria</taxon>
        <taxon>Pseudomonadati</taxon>
        <taxon>Chlorobiota</taxon>
        <taxon>Chlorobiia</taxon>
        <taxon>Chlorobiales</taxon>
        <taxon>Chlorobiaceae</taxon>
        <taxon>Chlorobium/Pelodictyon group</taxon>
        <taxon>Chlorobium</taxon>
    </lineage>
</organism>
<proteinExistence type="predicted"/>
<protein>
    <submittedName>
        <fullName evidence="1">Uncharacterized protein</fullName>
    </submittedName>
</protein>
<sequence>MKFGFEIVPVERGHGGALYSLRFEAEEKTELDKFLDNEEIQACKEYESLVARLYDMVDSLGFRDYFFKLKEGSINDSVAAFHYNHGTLRLYCLRWSSILLIVGSGGPKTTRTYQDDPLLSDAVGKLQMVDRLFDERQKSREIIIDPNTGIITGNLVFTSD</sequence>
<dbReference type="eggNOG" id="ENOG50337S9">
    <property type="taxonomic scope" value="Bacteria"/>
</dbReference>
<dbReference type="STRING" id="340177.Cag_1799"/>
<dbReference type="KEGG" id="cch:Cag_1799"/>
<dbReference type="HOGENOM" id="CLU_137213_0_0_10"/>
<name>Q3APM5_CHLCH</name>
<dbReference type="OrthoDB" id="662471at2"/>
<gene>
    <name evidence="1" type="ordered locus">Cag_1799</name>
</gene>